<accession>A0A1I5Z3L6</accession>
<dbReference type="InterPro" id="IPR007349">
    <property type="entry name" value="DUF418"/>
</dbReference>
<feature type="transmembrane region" description="Helical" evidence="1">
    <location>
        <begin position="115"/>
        <end position="131"/>
    </location>
</feature>
<dbReference type="GeneID" id="93710462"/>
<keyword evidence="1" id="KW-1133">Transmembrane helix</keyword>
<proteinExistence type="predicted"/>
<feature type="transmembrane region" description="Helical" evidence="1">
    <location>
        <begin position="298"/>
        <end position="319"/>
    </location>
</feature>
<dbReference type="RefSeq" id="WP_061805032.1">
    <property type="nucleotide sequence ID" value="NZ_FOXX01000003.1"/>
</dbReference>
<gene>
    <name evidence="3" type="ORF">SAMN02745910_01770</name>
</gene>
<organism evidence="3 4">
    <name type="scientific">Priestia endophytica DSM 13796</name>
    <dbReference type="NCBI Taxonomy" id="1121089"/>
    <lineage>
        <taxon>Bacteria</taxon>
        <taxon>Bacillati</taxon>
        <taxon>Bacillota</taxon>
        <taxon>Bacilli</taxon>
        <taxon>Bacillales</taxon>
        <taxon>Bacillaceae</taxon>
        <taxon>Priestia</taxon>
    </lineage>
</organism>
<reference evidence="3 4" key="1">
    <citation type="submission" date="2016-10" db="EMBL/GenBank/DDBJ databases">
        <authorList>
            <person name="Varghese N."/>
            <person name="Submissions S."/>
        </authorList>
    </citation>
    <scope>NUCLEOTIDE SEQUENCE [LARGE SCALE GENOMIC DNA]</scope>
    <source>
        <strain evidence="3 4">DSM 13796</strain>
    </source>
</reference>
<feature type="transmembrane region" description="Helical" evidence="1">
    <location>
        <begin position="143"/>
        <end position="165"/>
    </location>
</feature>
<comment type="caution">
    <text evidence="3">The sequence shown here is derived from an EMBL/GenBank/DDBJ whole genome shotgun (WGS) entry which is preliminary data.</text>
</comment>
<dbReference type="InterPro" id="IPR052529">
    <property type="entry name" value="Bact_Transport_Assoc"/>
</dbReference>
<feature type="transmembrane region" description="Helical" evidence="1">
    <location>
        <begin position="232"/>
        <end position="249"/>
    </location>
</feature>
<feature type="transmembrane region" description="Helical" evidence="1">
    <location>
        <begin position="12"/>
        <end position="29"/>
    </location>
</feature>
<keyword evidence="1" id="KW-0472">Membrane</keyword>
<evidence type="ECO:0000259" key="2">
    <source>
        <dbReference type="Pfam" id="PF04235"/>
    </source>
</evidence>
<feature type="transmembrane region" description="Helical" evidence="1">
    <location>
        <begin position="261"/>
        <end position="278"/>
    </location>
</feature>
<dbReference type="Proteomes" id="UP000182762">
    <property type="component" value="Unassembled WGS sequence"/>
</dbReference>
<feature type="transmembrane region" description="Helical" evidence="1">
    <location>
        <begin position="325"/>
        <end position="350"/>
    </location>
</feature>
<dbReference type="PANTHER" id="PTHR30590">
    <property type="entry name" value="INNER MEMBRANE PROTEIN"/>
    <property type="match status" value="1"/>
</dbReference>
<dbReference type="EMBL" id="FOXX01000003">
    <property type="protein sequence ID" value="SFQ50717.1"/>
    <property type="molecule type" value="Genomic_DNA"/>
</dbReference>
<feature type="domain" description="DUF418" evidence="2">
    <location>
        <begin position="218"/>
        <end position="365"/>
    </location>
</feature>
<keyword evidence="1" id="KW-0812">Transmembrane</keyword>
<evidence type="ECO:0000313" key="4">
    <source>
        <dbReference type="Proteomes" id="UP000182762"/>
    </source>
</evidence>
<evidence type="ECO:0000256" key="1">
    <source>
        <dbReference type="SAM" id="Phobius"/>
    </source>
</evidence>
<dbReference type="Pfam" id="PF04235">
    <property type="entry name" value="DUF418"/>
    <property type="match status" value="1"/>
</dbReference>
<protein>
    <recommendedName>
        <fullName evidence="2">DUF418 domain-containing protein</fullName>
    </recommendedName>
</protein>
<dbReference type="PANTHER" id="PTHR30590:SF2">
    <property type="entry name" value="INNER MEMBRANE PROTEIN"/>
    <property type="match status" value="1"/>
</dbReference>
<feature type="transmembrane region" description="Helical" evidence="1">
    <location>
        <begin position="191"/>
        <end position="211"/>
    </location>
</feature>
<keyword evidence="4" id="KW-1185">Reference proteome</keyword>
<name>A0A1I5Z3L6_9BACI</name>
<feature type="transmembrane region" description="Helical" evidence="1">
    <location>
        <begin position="91"/>
        <end position="109"/>
    </location>
</feature>
<feature type="transmembrane region" description="Helical" evidence="1">
    <location>
        <begin position="49"/>
        <end position="70"/>
    </location>
</feature>
<evidence type="ECO:0000313" key="3">
    <source>
        <dbReference type="EMBL" id="SFQ50717.1"/>
    </source>
</evidence>
<sequence>MKRLESLDILRGLAIIGTLGTNIWLFSSFGDTSVLFGNDEEFWKTANGILQALVLFLVNGKFLGMLTLLFGAGLELKRKRALKRGERWPGLYLWSCFLLLIEGYVHYLLVMEYDILMSYAVTAIIVSFVATKSDRAAKTVMISAGGLHFLMVVSVFLLTLLSPALSDEVNLNLYRDGSWIDQIMYRFDSFWIYRSESIFIIPLNVFLFLLGRKLLHLGVFAFDDSGRRWRKKLLKIGIGALPLNFLLIVQGELFMFPVRYLFAPLLSLGYISLVIMLYERKKNRFFFTRLSEIGRTALSCYILQNILSSYIFYGWGLGLGGRDNAFLTVSVLLIISCLLALFSNVWLSFFPRGPFESLWRWLSYLPTKKTN</sequence>